<dbReference type="PANTHER" id="PTHR42085:SF2">
    <property type="entry name" value="F-BOX DOMAIN-CONTAINING PROTEIN"/>
    <property type="match status" value="1"/>
</dbReference>
<dbReference type="InterPro" id="IPR056632">
    <property type="entry name" value="DUF7730"/>
</dbReference>
<evidence type="ECO:0000259" key="2">
    <source>
        <dbReference type="Pfam" id="PF24864"/>
    </source>
</evidence>
<gene>
    <name evidence="3" type="ORF">TT172_LOCUS11</name>
</gene>
<name>A0A446B531_9PEZI</name>
<dbReference type="PANTHER" id="PTHR42085">
    <property type="entry name" value="F-BOX DOMAIN-CONTAINING PROTEIN"/>
    <property type="match status" value="1"/>
</dbReference>
<protein>
    <submittedName>
        <fullName evidence="3">5fe40ad4-503f-4e39-8a3e-4949c9dc86c9</fullName>
    </submittedName>
</protein>
<dbReference type="Pfam" id="PF24864">
    <property type="entry name" value="DUF7730"/>
    <property type="match status" value="1"/>
</dbReference>
<dbReference type="Proteomes" id="UP000289323">
    <property type="component" value="Unassembled WGS sequence"/>
</dbReference>
<proteinExistence type="predicted"/>
<evidence type="ECO:0000256" key="1">
    <source>
        <dbReference type="SAM" id="MobiDB-lite"/>
    </source>
</evidence>
<organism evidence="3 4">
    <name type="scientific">Thermothielavioides terrestris</name>
    <dbReference type="NCBI Taxonomy" id="2587410"/>
    <lineage>
        <taxon>Eukaryota</taxon>
        <taxon>Fungi</taxon>
        <taxon>Dikarya</taxon>
        <taxon>Ascomycota</taxon>
        <taxon>Pezizomycotina</taxon>
        <taxon>Sordariomycetes</taxon>
        <taxon>Sordariomycetidae</taxon>
        <taxon>Sordariales</taxon>
        <taxon>Chaetomiaceae</taxon>
        <taxon>Thermothielavioides</taxon>
    </lineage>
</organism>
<feature type="compositionally biased region" description="Polar residues" evidence="1">
    <location>
        <begin position="23"/>
        <end position="40"/>
    </location>
</feature>
<dbReference type="InterPro" id="IPR038883">
    <property type="entry name" value="AN11006-like"/>
</dbReference>
<evidence type="ECO:0000313" key="3">
    <source>
        <dbReference type="EMBL" id="SPQ17592.1"/>
    </source>
</evidence>
<dbReference type="AlphaFoldDB" id="A0A446B531"/>
<accession>A0A446B531</accession>
<sequence length="319" mass="35668">MPASRTRRSASRAVGEPSLPTPVHSSHTTPLSSAYPSTYASEAENDAGDEVSMIPIHALTLSDSAAARLEGPGPTKQQAARKPFRFLDLPSELRIDIYALHFEDCGPVIDLDSDNHKRIHKKLAILRTCRTIYHEASHVFYSTHTFRVFPTQPGRFFKTKKPLLARLNARQRRSLTSLELRLGPGWNAPPRGWVVNQALGLAECVNVRKLTVFVEFDPSHGYFKGFRKADGFYETFSRNLLDDVLGEMPFLDRVHFDAWSSVKKAGALMQGLFEVARARGRKICWGPERNWTDSDDADAPPHAESAIVSLGSSEQHLVY</sequence>
<dbReference type="EMBL" id="OUUZ01000001">
    <property type="protein sequence ID" value="SPQ17592.1"/>
    <property type="molecule type" value="Genomic_DNA"/>
</dbReference>
<feature type="compositionally biased region" description="Basic residues" evidence="1">
    <location>
        <begin position="1"/>
        <end position="10"/>
    </location>
</feature>
<reference evidence="3 4" key="1">
    <citation type="submission" date="2018-04" db="EMBL/GenBank/DDBJ databases">
        <authorList>
            <person name="Huttner S."/>
            <person name="Dainat J."/>
        </authorList>
    </citation>
    <scope>NUCLEOTIDE SEQUENCE [LARGE SCALE GENOMIC DNA]</scope>
</reference>
<evidence type="ECO:0000313" key="4">
    <source>
        <dbReference type="Proteomes" id="UP000289323"/>
    </source>
</evidence>
<feature type="region of interest" description="Disordered" evidence="1">
    <location>
        <begin position="1"/>
        <end position="46"/>
    </location>
</feature>
<feature type="domain" description="DUF7730" evidence="2">
    <location>
        <begin position="108"/>
        <end position="181"/>
    </location>
</feature>